<dbReference type="PANTHER" id="PTHR13379">
    <property type="entry name" value="UNCHARACTERIZED DUF1308"/>
    <property type="match status" value="1"/>
</dbReference>
<comment type="caution">
    <text evidence="2">The sequence shown here is derived from an EMBL/GenBank/DDBJ whole genome shotgun (WGS) entry which is preliminary data.</text>
</comment>
<protein>
    <submittedName>
        <fullName evidence="2">DUF1308 domain-containing protein</fullName>
    </submittedName>
</protein>
<dbReference type="PANTHER" id="PTHR13379:SF0">
    <property type="entry name" value="UPF0415 PROTEIN C7ORF25"/>
    <property type="match status" value="1"/>
</dbReference>
<organism evidence="2 3">
    <name type="scientific">Seiridium unicorne</name>
    <dbReference type="NCBI Taxonomy" id="138068"/>
    <lineage>
        <taxon>Eukaryota</taxon>
        <taxon>Fungi</taxon>
        <taxon>Dikarya</taxon>
        <taxon>Ascomycota</taxon>
        <taxon>Pezizomycotina</taxon>
        <taxon>Sordariomycetes</taxon>
        <taxon>Xylariomycetidae</taxon>
        <taxon>Amphisphaeriales</taxon>
        <taxon>Sporocadaceae</taxon>
        <taxon>Seiridium</taxon>
    </lineage>
</organism>
<feature type="domain" description="DUF1308" evidence="1">
    <location>
        <begin position="285"/>
        <end position="370"/>
    </location>
</feature>
<evidence type="ECO:0000313" key="2">
    <source>
        <dbReference type="EMBL" id="KAK9422188.1"/>
    </source>
</evidence>
<dbReference type="EMBL" id="JARVKF010000124">
    <property type="protein sequence ID" value="KAK9422188.1"/>
    <property type="molecule type" value="Genomic_DNA"/>
</dbReference>
<gene>
    <name evidence="2" type="ORF">SUNI508_04867</name>
</gene>
<evidence type="ECO:0000313" key="3">
    <source>
        <dbReference type="Proteomes" id="UP001408356"/>
    </source>
</evidence>
<proteinExistence type="predicted"/>
<evidence type="ECO:0000259" key="1">
    <source>
        <dbReference type="Pfam" id="PF07000"/>
    </source>
</evidence>
<reference evidence="2 3" key="1">
    <citation type="journal article" date="2024" name="J. Plant Pathol.">
        <title>Sequence and assembly of the genome of Seiridium unicorne, isolate CBS 538.82, causal agent of cypress canker disease.</title>
        <authorList>
            <person name="Scali E."/>
            <person name="Rocca G.D."/>
            <person name="Danti R."/>
            <person name="Garbelotto M."/>
            <person name="Barberini S."/>
            <person name="Baroncelli R."/>
            <person name="Emiliani G."/>
        </authorList>
    </citation>
    <scope>NUCLEOTIDE SEQUENCE [LARGE SCALE GENOMIC DNA]</scope>
    <source>
        <strain evidence="2 3">BM-138-508</strain>
    </source>
</reference>
<dbReference type="Proteomes" id="UP001408356">
    <property type="component" value="Unassembled WGS sequence"/>
</dbReference>
<sequence>MSVADLARARSLHEELGLFAEHVRKNTLGTIPIPQVGGKLSALKKDLLNEIDFLQKRLDETQSSNGRSGSNLLFFETLWDAAKRSAELFDIRHRVCTEKLDKPLLAPGRRIIPSLGTHMGSKYRHSLVDLITNDGRVGAPQFLKESKLLILMCQTWVKISTITNRRLLFDLAKEAIFCGDSDDEDGAPGYGIDDDLEIPLLKTVKELAGAARNHRIRTVQPVVHVVLPRIKEKESAEVDKIITLCRQIPGVMVYCNEDLPPAPELTSETMFRMYPNPKTSFSELLNIDTSVIVALTSEFSHSSVVKQDWFDRQRIAHTEQEEKEHFLIKQVYPIIQGYELVCVQEAVDTYKHIVDTIGTPAERARAKLILGEDPSLSPAQVVEELQKWSIHPVPHNLRLPVRVVNIGDFQGNLPSEAKHVLEGQLNPGRSVFSYGWANCLTTVTCNGVATKQLAHGLEKFYERDNTVLDDATWPSMWAFSSSRPLLGVPKAAGWAKRHIGDCETNGCTCGVEKFHGESEVAAQR</sequence>
<keyword evidence="3" id="KW-1185">Reference proteome</keyword>
<dbReference type="InterPro" id="IPR010733">
    <property type="entry name" value="DUF1308"/>
</dbReference>
<dbReference type="Pfam" id="PF07000">
    <property type="entry name" value="DUF1308"/>
    <property type="match status" value="1"/>
</dbReference>
<accession>A0ABR2V6D7</accession>
<name>A0ABR2V6D7_9PEZI</name>